<evidence type="ECO:0000256" key="6">
    <source>
        <dbReference type="ARBA" id="ARBA00022960"/>
    </source>
</evidence>
<feature type="domain" description="Enolpyruvate transferase" evidence="13">
    <location>
        <begin position="6"/>
        <end position="407"/>
    </location>
</feature>
<keyword evidence="15" id="KW-1185">Reference proteome</keyword>
<dbReference type="GO" id="GO:0051301">
    <property type="term" value="P:cell division"/>
    <property type="evidence" value="ECO:0007669"/>
    <property type="project" value="UniProtKB-KW"/>
</dbReference>
<keyword evidence="4 12" id="KW-0132">Cell division</keyword>
<protein>
    <recommendedName>
        <fullName evidence="12">UDP-N-acetylglucosamine 1-carboxyvinyltransferase</fullName>
        <ecNumber evidence="12">2.5.1.7</ecNumber>
    </recommendedName>
    <alternativeName>
        <fullName evidence="12">Enoylpyruvate transferase</fullName>
    </alternativeName>
    <alternativeName>
        <fullName evidence="12">UDP-N-acetylglucosamine enolpyruvyl transferase</fullName>
        <shortName evidence="12">EPT</shortName>
    </alternativeName>
</protein>
<keyword evidence="3 12" id="KW-0963">Cytoplasm</keyword>
<comment type="pathway">
    <text evidence="2 12">Cell wall biogenesis; peptidoglycan biosynthesis.</text>
</comment>
<evidence type="ECO:0000313" key="15">
    <source>
        <dbReference type="Proteomes" id="UP000199695"/>
    </source>
</evidence>
<feature type="binding site" evidence="12">
    <location>
        <position position="306"/>
    </location>
    <ligand>
        <name>UDP-N-acetyl-alpha-D-glucosamine</name>
        <dbReference type="ChEBI" id="CHEBI:57705"/>
    </ligand>
</feature>
<dbReference type="Pfam" id="PF00275">
    <property type="entry name" value="EPSP_synthase"/>
    <property type="match status" value="1"/>
</dbReference>
<feature type="binding site" evidence="12">
    <location>
        <begin position="22"/>
        <end position="23"/>
    </location>
    <ligand>
        <name>phosphoenolpyruvate</name>
        <dbReference type="ChEBI" id="CHEBI:58702"/>
    </ligand>
</feature>
<evidence type="ECO:0000256" key="11">
    <source>
        <dbReference type="ARBA" id="ARBA00047527"/>
    </source>
</evidence>
<dbReference type="RefSeq" id="WP_089964874.1">
    <property type="nucleotide sequence ID" value="NZ_FOCQ01000002.1"/>
</dbReference>
<dbReference type="EC" id="2.5.1.7" evidence="12"/>
<sequence>MEKIIVQGGARLRGRVKVHGAKNAVLPLIAASILASRGNITILDVPLLEDVKTITQLLQSLGIFAELSENQVLINAEKLSTTEAPYELVRKMRASVTVMGPLLARKKHARIPLPGGCAIGSRPIDLHLKGLEALGAKFEIGHGYVEGHVPDRLKGARIYLDFPSVGATQNIMMAATLAKGRTVIENAACEPEIVDLANFLNAMGAKVRGAGTDEIRIDGVDFLRGTEYTVIPDRIEAGTYMVAAAITRGEVFVEGAISNHLTPLIAKLREMGVHVLEGENGIHVRAEGELKPVDVKTLPYPGFPTDMQPQMMALQLIAKGTSLMTETVFENRFMHVEEFKRMGGQIKIDGRTAIIEGGRPLTGAQVKATDLRAGASLILAGLAAEGITEVTELHHVDRGYVDIVGKLQALGASIERVNVDEGEESSVQQHSYA</sequence>
<dbReference type="EMBL" id="FOCQ01000002">
    <property type="protein sequence ID" value="SEM79387.1"/>
    <property type="molecule type" value="Genomic_DNA"/>
</dbReference>
<dbReference type="PANTHER" id="PTHR43783">
    <property type="entry name" value="UDP-N-ACETYLGLUCOSAMINE 1-CARBOXYVINYLTRANSFERASE"/>
    <property type="match status" value="1"/>
</dbReference>
<comment type="catalytic activity">
    <reaction evidence="11 12">
        <text>phosphoenolpyruvate + UDP-N-acetyl-alpha-D-glucosamine = UDP-N-acetyl-3-O-(1-carboxyvinyl)-alpha-D-glucosamine + phosphate</text>
        <dbReference type="Rhea" id="RHEA:18681"/>
        <dbReference type="ChEBI" id="CHEBI:43474"/>
        <dbReference type="ChEBI" id="CHEBI:57705"/>
        <dbReference type="ChEBI" id="CHEBI:58702"/>
        <dbReference type="ChEBI" id="CHEBI:68483"/>
        <dbReference type="EC" id="2.5.1.7"/>
    </reaction>
</comment>
<dbReference type="GO" id="GO:0008760">
    <property type="term" value="F:UDP-N-acetylglucosamine 1-carboxyvinyltransferase activity"/>
    <property type="evidence" value="ECO:0007669"/>
    <property type="project" value="UniProtKB-UniRule"/>
</dbReference>
<feature type="modified residue" description="2-(S-cysteinyl)pyruvic acid O-phosphothioketal" evidence="12">
    <location>
        <position position="117"/>
    </location>
</feature>
<accession>A0A1H8BC06</accession>
<evidence type="ECO:0000256" key="2">
    <source>
        <dbReference type="ARBA" id="ARBA00004752"/>
    </source>
</evidence>
<evidence type="ECO:0000256" key="12">
    <source>
        <dbReference type="HAMAP-Rule" id="MF_00111"/>
    </source>
</evidence>
<feature type="binding site" evidence="12">
    <location>
        <begin position="122"/>
        <end position="126"/>
    </location>
    <ligand>
        <name>UDP-N-acetyl-alpha-D-glucosamine</name>
        <dbReference type="ChEBI" id="CHEBI:57705"/>
    </ligand>
</feature>
<dbReference type="GO" id="GO:0005737">
    <property type="term" value="C:cytoplasm"/>
    <property type="evidence" value="ECO:0007669"/>
    <property type="project" value="UniProtKB-SubCell"/>
</dbReference>
<comment type="similarity">
    <text evidence="10 12">Belongs to the EPSP synthase family. MurA subfamily.</text>
</comment>
<evidence type="ECO:0000256" key="3">
    <source>
        <dbReference type="ARBA" id="ARBA00022490"/>
    </source>
</evidence>
<dbReference type="UniPathway" id="UPA00219"/>
<name>A0A1H8BC06_9BACL</name>
<evidence type="ECO:0000256" key="9">
    <source>
        <dbReference type="ARBA" id="ARBA00023316"/>
    </source>
</evidence>
<dbReference type="GO" id="GO:0019277">
    <property type="term" value="P:UDP-N-acetylgalactosamine biosynthetic process"/>
    <property type="evidence" value="ECO:0007669"/>
    <property type="project" value="InterPro"/>
</dbReference>
<evidence type="ECO:0000313" key="14">
    <source>
        <dbReference type="EMBL" id="SEM79387.1"/>
    </source>
</evidence>
<dbReference type="STRING" id="1173111.SAMN05444955_10269"/>
<dbReference type="NCBIfam" id="NF006873">
    <property type="entry name" value="PRK09369.1"/>
    <property type="match status" value="1"/>
</dbReference>
<dbReference type="SUPFAM" id="SSF55205">
    <property type="entry name" value="EPT/RTPC-like"/>
    <property type="match status" value="1"/>
</dbReference>
<dbReference type="HAMAP" id="MF_00111">
    <property type="entry name" value="MurA"/>
    <property type="match status" value="1"/>
</dbReference>
<dbReference type="InterPro" id="IPR036968">
    <property type="entry name" value="Enolpyruvate_Tfrase_sf"/>
</dbReference>
<evidence type="ECO:0000256" key="10">
    <source>
        <dbReference type="ARBA" id="ARBA00038367"/>
    </source>
</evidence>
<dbReference type="NCBIfam" id="TIGR01072">
    <property type="entry name" value="murA"/>
    <property type="match status" value="1"/>
</dbReference>
<keyword evidence="5 12" id="KW-0808">Transferase</keyword>
<dbReference type="GO" id="GO:0009252">
    <property type="term" value="P:peptidoglycan biosynthetic process"/>
    <property type="evidence" value="ECO:0007669"/>
    <property type="project" value="UniProtKB-UniRule"/>
</dbReference>
<dbReference type="FunFam" id="3.65.10.10:FF:000001">
    <property type="entry name" value="UDP-N-acetylglucosamine 1-carboxyvinyltransferase"/>
    <property type="match status" value="1"/>
</dbReference>
<evidence type="ECO:0000256" key="8">
    <source>
        <dbReference type="ARBA" id="ARBA00023306"/>
    </source>
</evidence>
<keyword evidence="12" id="KW-0670">Pyruvate</keyword>
<keyword evidence="9 12" id="KW-0961">Cell wall biogenesis/degradation</keyword>
<evidence type="ECO:0000259" key="13">
    <source>
        <dbReference type="Pfam" id="PF00275"/>
    </source>
</evidence>
<comment type="subcellular location">
    <subcellularLocation>
        <location evidence="1 12">Cytoplasm</location>
    </subcellularLocation>
</comment>
<keyword evidence="7 12" id="KW-0573">Peptidoglycan synthesis</keyword>
<dbReference type="OrthoDB" id="9803760at2"/>
<gene>
    <name evidence="12" type="primary">murA</name>
    <name evidence="14" type="ORF">SAMN05444955_10269</name>
</gene>
<evidence type="ECO:0000256" key="5">
    <source>
        <dbReference type="ARBA" id="ARBA00022679"/>
    </source>
</evidence>
<dbReference type="InterPro" id="IPR001986">
    <property type="entry name" value="Enolpyruvate_Tfrase_dom"/>
</dbReference>
<dbReference type="GO" id="GO:0071555">
    <property type="term" value="P:cell wall organization"/>
    <property type="evidence" value="ECO:0007669"/>
    <property type="project" value="UniProtKB-KW"/>
</dbReference>
<dbReference type="Proteomes" id="UP000199695">
    <property type="component" value="Unassembled WGS sequence"/>
</dbReference>
<keyword evidence="6 12" id="KW-0133">Cell shape</keyword>
<evidence type="ECO:0000256" key="4">
    <source>
        <dbReference type="ARBA" id="ARBA00022618"/>
    </source>
</evidence>
<evidence type="ECO:0000256" key="7">
    <source>
        <dbReference type="ARBA" id="ARBA00022984"/>
    </source>
</evidence>
<dbReference type="GO" id="GO:0008360">
    <property type="term" value="P:regulation of cell shape"/>
    <property type="evidence" value="ECO:0007669"/>
    <property type="project" value="UniProtKB-KW"/>
</dbReference>
<dbReference type="InterPro" id="IPR013792">
    <property type="entry name" value="RNA3'P_cycl/enolpyr_Trfase_a/b"/>
</dbReference>
<feature type="active site" description="Proton donor" evidence="12">
    <location>
        <position position="117"/>
    </location>
</feature>
<comment type="function">
    <text evidence="12">Cell wall formation. Adds enolpyruvyl to UDP-N-acetylglucosamine.</text>
</comment>
<evidence type="ECO:0000256" key="1">
    <source>
        <dbReference type="ARBA" id="ARBA00004496"/>
    </source>
</evidence>
<dbReference type="PANTHER" id="PTHR43783:SF1">
    <property type="entry name" value="UDP-N-ACETYLGLUCOSAMINE 1-CARBOXYVINYLTRANSFERASE"/>
    <property type="match status" value="1"/>
</dbReference>
<keyword evidence="8 12" id="KW-0131">Cell cycle</keyword>
<comment type="caution">
    <text evidence="12">Lacks conserved residue(s) required for the propagation of feature annotation.</text>
</comment>
<dbReference type="Gene3D" id="3.65.10.10">
    <property type="entry name" value="Enolpyruvate transferase domain"/>
    <property type="match status" value="2"/>
</dbReference>
<reference evidence="14 15" key="1">
    <citation type="submission" date="2016-10" db="EMBL/GenBank/DDBJ databases">
        <authorList>
            <person name="de Groot N.N."/>
        </authorList>
    </citation>
    <scope>NUCLEOTIDE SEQUENCE [LARGE SCALE GENOMIC DNA]</scope>
    <source>
        <strain evidence="14 15">DSM 46701</strain>
    </source>
</reference>
<feature type="binding site" evidence="12">
    <location>
        <position position="328"/>
    </location>
    <ligand>
        <name>UDP-N-acetyl-alpha-D-glucosamine</name>
        <dbReference type="ChEBI" id="CHEBI:57705"/>
    </ligand>
</feature>
<proteinExistence type="inferred from homology"/>
<organism evidence="14 15">
    <name type="scientific">Lihuaxuella thermophila</name>
    <dbReference type="NCBI Taxonomy" id="1173111"/>
    <lineage>
        <taxon>Bacteria</taxon>
        <taxon>Bacillati</taxon>
        <taxon>Bacillota</taxon>
        <taxon>Bacilli</taxon>
        <taxon>Bacillales</taxon>
        <taxon>Thermoactinomycetaceae</taxon>
        <taxon>Lihuaxuella</taxon>
    </lineage>
</organism>
<feature type="binding site" evidence="12">
    <location>
        <position position="93"/>
    </location>
    <ligand>
        <name>UDP-N-acetyl-alpha-D-glucosamine</name>
        <dbReference type="ChEBI" id="CHEBI:57705"/>
    </ligand>
</feature>
<dbReference type="AlphaFoldDB" id="A0A1H8BC06"/>
<dbReference type="InterPro" id="IPR005750">
    <property type="entry name" value="UDP_GlcNAc_COvinyl_MurA"/>
</dbReference>
<dbReference type="InterPro" id="IPR050068">
    <property type="entry name" value="MurA_subfamily"/>
</dbReference>
<dbReference type="CDD" id="cd01555">
    <property type="entry name" value="UdpNAET"/>
    <property type="match status" value="1"/>
</dbReference>